<dbReference type="Proteomes" id="UP000250796">
    <property type="component" value="Chromosome MESINF"/>
</dbReference>
<evidence type="ECO:0008006" key="3">
    <source>
        <dbReference type="Google" id="ProtNLM"/>
    </source>
</evidence>
<evidence type="ECO:0000313" key="2">
    <source>
        <dbReference type="Proteomes" id="UP000250796"/>
    </source>
</evidence>
<dbReference type="AlphaFoldDB" id="A0A7Z7PS51"/>
<organism evidence="1 2">
    <name type="scientific">Mesotoga infera</name>
    <dbReference type="NCBI Taxonomy" id="1236046"/>
    <lineage>
        <taxon>Bacteria</taxon>
        <taxon>Thermotogati</taxon>
        <taxon>Thermotogota</taxon>
        <taxon>Thermotogae</taxon>
        <taxon>Kosmotogales</taxon>
        <taxon>Kosmotogaceae</taxon>
        <taxon>Mesotoga</taxon>
    </lineage>
</organism>
<proteinExistence type="predicted"/>
<dbReference type="KEGG" id="minf:MESINF_2689"/>
<sequence length="270" mass="30972">MPGFWTHIIFGKDVLQKVGLDPDSERKGEFNFGCLFTDVGKYCEKSSPEYSLWKLSHTTGCDAFAGVLCRGLEEVSRFYVMGVFCHFFLDLSVNQYIMARAGTGYRSGQLEIMIDRTLLKEKLTVDILKLRPLAELPPSIDEELERVFQRAAEEVYNIDSPSLSRAVDSMKDVFDDYYGRSRLFLFLKGLFLKNESAEIAFFRDTHDDPVNARMSPWFHSIAGWESRLTFKDLYGKAVSDAVRFLHRYLDGEEDWSLPAMSLMTGLPLME</sequence>
<protein>
    <recommendedName>
        <fullName evidence="3">Phospholipase C/D domain-containing protein</fullName>
    </recommendedName>
</protein>
<name>A0A7Z7PS51_9BACT</name>
<keyword evidence="2" id="KW-1185">Reference proteome</keyword>
<dbReference type="EMBL" id="LS974202">
    <property type="protein sequence ID" value="SSC14129.1"/>
    <property type="molecule type" value="Genomic_DNA"/>
</dbReference>
<evidence type="ECO:0000313" key="1">
    <source>
        <dbReference type="EMBL" id="SSC14129.1"/>
    </source>
</evidence>
<accession>A0A7Z7PS51</accession>
<dbReference type="RefSeq" id="WP_169700457.1">
    <property type="nucleotide sequence ID" value="NZ_LS974202.1"/>
</dbReference>
<gene>
    <name evidence="1" type="ORF">MESINF_2689</name>
</gene>
<reference evidence="1 2" key="1">
    <citation type="submission" date="2017-01" db="EMBL/GenBank/DDBJ databases">
        <authorList>
            <person name="Erauso G."/>
        </authorList>
    </citation>
    <scope>NUCLEOTIDE SEQUENCE [LARGE SCALE GENOMIC DNA]</scope>
    <source>
        <strain evidence="1">MESINF1</strain>
    </source>
</reference>